<proteinExistence type="predicted"/>
<gene>
    <name evidence="2" type="ORF">ACFSQZ_01565</name>
</gene>
<dbReference type="EMBL" id="JBHUJC010000003">
    <property type="protein sequence ID" value="MFD2275142.1"/>
    <property type="molecule type" value="Genomic_DNA"/>
</dbReference>
<dbReference type="Gene3D" id="3.40.50.150">
    <property type="entry name" value="Vaccinia Virus protein VP39"/>
    <property type="match status" value="1"/>
</dbReference>
<dbReference type="CDD" id="cd02440">
    <property type="entry name" value="AdoMet_MTases"/>
    <property type="match status" value="1"/>
</dbReference>
<dbReference type="RefSeq" id="WP_377094887.1">
    <property type="nucleotide sequence ID" value="NZ_JBHSJM010000001.1"/>
</dbReference>
<dbReference type="InterPro" id="IPR025714">
    <property type="entry name" value="Methyltranfer_dom"/>
</dbReference>
<comment type="caution">
    <text evidence="2">The sequence shown here is derived from an EMBL/GenBank/DDBJ whole genome shotgun (WGS) entry which is preliminary data.</text>
</comment>
<accession>A0ABW5DXV5</accession>
<keyword evidence="3" id="KW-1185">Reference proteome</keyword>
<evidence type="ECO:0000313" key="3">
    <source>
        <dbReference type="Proteomes" id="UP001597297"/>
    </source>
</evidence>
<dbReference type="GO" id="GO:0032259">
    <property type="term" value="P:methylation"/>
    <property type="evidence" value="ECO:0007669"/>
    <property type="project" value="UniProtKB-KW"/>
</dbReference>
<dbReference type="SUPFAM" id="SSF53335">
    <property type="entry name" value="S-adenosyl-L-methionine-dependent methyltransferases"/>
    <property type="match status" value="1"/>
</dbReference>
<dbReference type="InterPro" id="IPR029063">
    <property type="entry name" value="SAM-dependent_MTases_sf"/>
</dbReference>
<evidence type="ECO:0000313" key="2">
    <source>
        <dbReference type="EMBL" id="MFD2275142.1"/>
    </source>
</evidence>
<dbReference type="EC" id="2.1.1.-" evidence="2"/>
<evidence type="ECO:0000259" key="1">
    <source>
        <dbReference type="Pfam" id="PF13847"/>
    </source>
</evidence>
<dbReference type="Pfam" id="PF13847">
    <property type="entry name" value="Methyltransf_31"/>
    <property type="match status" value="1"/>
</dbReference>
<sequence length="209" mass="23906">MPKPTNNARTQNDLKILESLLAPILQESFTERKDSFFALNIACGRADETGTLLRCLSPLSQSLHLTGIDIRDRELSDARKRWPSTSQADISFVKHDASKLKLLSTLPNEVDLVMMRHQNFWNGAETWIRIYDSALKQLSPNGRLIITSYFDREHRQAVQAISSLGAQLLHTFQNPRSRVILKQPLKSIDRHIAVFMRKNEEQTDLQSVI</sequence>
<dbReference type="GO" id="GO:0008168">
    <property type="term" value="F:methyltransferase activity"/>
    <property type="evidence" value="ECO:0007669"/>
    <property type="project" value="UniProtKB-KW"/>
</dbReference>
<keyword evidence="2" id="KW-0489">Methyltransferase</keyword>
<organism evidence="2 3">
    <name type="scientific">Rubritalea spongiae</name>
    <dbReference type="NCBI Taxonomy" id="430797"/>
    <lineage>
        <taxon>Bacteria</taxon>
        <taxon>Pseudomonadati</taxon>
        <taxon>Verrucomicrobiota</taxon>
        <taxon>Verrucomicrobiia</taxon>
        <taxon>Verrucomicrobiales</taxon>
        <taxon>Rubritaleaceae</taxon>
        <taxon>Rubritalea</taxon>
    </lineage>
</organism>
<dbReference type="Proteomes" id="UP001597297">
    <property type="component" value="Unassembled WGS sequence"/>
</dbReference>
<reference evidence="3" key="1">
    <citation type="journal article" date="2019" name="Int. J. Syst. Evol. Microbiol.">
        <title>The Global Catalogue of Microorganisms (GCM) 10K type strain sequencing project: providing services to taxonomists for standard genome sequencing and annotation.</title>
        <authorList>
            <consortium name="The Broad Institute Genomics Platform"/>
            <consortium name="The Broad Institute Genome Sequencing Center for Infectious Disease"/>
            <person name="Wu L."/>
            <person name="Ma J."/>
        </authorList>
    </citation>
    <scope>NUCLEOTIDE SEQUENCE [LARGE SCALE GENOMIC DNA]</scope>
    <source>
        <strain evidence="3">JCM 16545</strain>
    </source>
</reference>
<keyword evidence="2" id="KW-0808">Transferase</keyword>
<protein>
    <submittedName>
        <fullName evidence="2">Class I SAM-dependent methyltransferase</fullName>
        <ecNumber evidence="2">2.1.1.-</ecNumber>
    </submittedName>
</protein>
<name>A0ABW5DXV5_9BACT</name>
<feature type="domain" description="Methyltransferase" evidence="1">
    <location>
        <begin position="39"/>
        <end position="153"/>
    </location>
</feature>